<dbReference type="InterPro" id="IPR013589">
    <property type="entry name" value="Bac_transglu_N"/>
</dbReference>
<dbReference type="InterPro" id="IPR002931">
    <property type="entry name" value="Transglutaminase-like"/>
</dbReference>
<dbReference type="AlphaFoldDB" id="A0A1Y5PZI5"/>
<gene>
    <name evidence="2" type="ORF">SPPYR_2865</name>
</gene>
<organism evidence="2">
    <name type="scientific">uncultured Sphingopyxis sp</name>
    <dbReference type="NCBI Taxonomy" id="310581"/>
    <lineage>
        <taxon>Bacteria</taxon>
        <taxon>Pseudomonadati</taxon>
        <taxon>Pseudomonadota</taxon>
        <taxon>Alphaproteobacteria</taxon>
        <taxon>Sphingomonadales</taxon>
        <taxon>Sphingomonadaceae</taxon>
        <taxon>Sphingopyxis</taxon>
        <taxon>environmental samples</taxon>
    </lineage>
</organism>
<dbReference type="SMART" id="SM00460">
    <property type="entry name" value="TGc"/>
    <property type="match status" value="1"/>
</dbReference>
<dbReference type="PANTHER" id="PTHR33490">
    <property type="entry name" value="BLR5614 PROTEIN-RELATED"/>
    <property type="match status" value="1"/>
</dbReference>
<proteinExistence type="predicted"/>
<dbReference type="KEGG" id="sphu:SPPYR_2865"/>
<dbReference type="InterPro" id="IPR038765">
    <property type="entry name" value="Papain-like_cys_pep_sf"/>
</dbReference>
<accession>A0A1Y5PZI5</accession>
<evidence type="ECO:0000259" key="1">
    <source>
        <dbReference type="SMART" id="SM00460"/>
    </source>
</evidence>
<dbReference type="SUPFAM" id="SSF54001">
    <property type="entry name" value="Cysteine proteinases"/>
    <property type="match status" value="1"/>
</dbReference>
<dbReference type="EMBL" id="LT598653">
    <property type="protein sequence ID" value="SBV33985.1"/>
    <property type="molecule type" value="Genomic_DNA"/>
</dbReference>
<dbReference type="Gene3D" id="3.10.620.30">
    <property type="match status" value="1"/>
</dbReference>
<name>A0A1Y5PZI5_9SPHN</name>
<reference evidence="2" key="1">
    <citation type="submission" date="2016-03" db="EMBL/GenBank/DDBJ databases">
        <authorList>
            <person name="Ploux O."/>
        </authorList>
    </citation>
    <scope>NUCLEOTIDE SEQUENCE</scope>
    <source>
        <strain evidence="2">UC10</strain>
    </source>
</reference>
<dbReference type="Pfam" id="PF01841">
    <property type="entry name" value="Transglut_core"/>
    <property type="match status" value="1"/>
</dbReference>
<dbReference type="Pfam" id="PF08379">
    <property type="entry name" value="Bact_transglu_N"/>
    <property type="match status" value="1"/>
</dbReference>
<dbReference type="PANTHER" id="PTHR33490:SF6">
    <property type="entry name" value="SLL1049 PROTEIN"/>
    <property type="match status" value="1"/>
</dbReference>
<sequence>MTMRLRVEHITHYQYDGPVRYALQQLKLTPKERPGQQLIHGWTVGLEGGAQQLHYTDHHGNGVDLVAVDGGARELVIRCTGEVELVTWDGVIGPHRGAMPLWTFLRPTPLTRAGRGVRSLTAELGRDFASDIERAHALSALILDKLPYRIGVTDAETTAEQAFAGEGGVCQDHAHIFIAAMRHLGHPARYVSGYLMMNDRTHQDATHGWAEAHFDHIGWIGFDVSNGHSPDRRYLRVATGFDYQDAAPVRGMRYGAAQENLVVQLQVQQ</sequence>
<protein>
    <submittedName>
        <fullName evidence="2">Transglutaminase-like protein</fullName>
    </submittedName>
</protein>
<evidence type="ECO:0000313" key="2">
    <source>
        <dbReference type="EMBL" id="SBV33985.1"/>
    </source>
</evidence>
<feature type="domain" description="Transglutaminase-like" evidence="1">
    <location>
        <begin position="162"/>
        <end position="226"/>
    </location>
</feature>